<organism evidence="2 3">
    <name type="scientific">Leucosporidium creatinivorum</name>
    <dbReference type="NCBI Taxonomy" id="106004"/>
    <lineage>
        <taxon>Eukaryota</taxon>
        <taxon>Fungi</taxon>
        <taxon>Dikarya</taxon>
        <taxon>Basidiomycota</taxon>
        <taxon>Pucciniomycotina</taxon>
        <taxon>Microbotryomycetes</taxon>
        <taxon>Leucosporidiales</taxon>
        <taxon>Leucosporidium</taxon>
    </lineage>
</organism>
<dbReference type="Proteomes" id="UP000193467">
    <property type="component" value="Unassembled WGS sequence"/>
</dbReference>
<dbReference type="OrthoDB" id="5201563at2759"/>
<protein>
    <submittedName>
        <fullName evidence="2">Uncharacterized protein</fullName>
    </submittedName>
</protein>
<comment type="caution">
    <text evidence="2">The sequence shown here is derived from an EMBL/GenBank/DDBJ whole genome shotgun (WGS) entry which is preliminary data.</text>
</comment>
<dbReference type="EMBL" id="MCGR01000014">
    <property type="protein sequence ID" value="ORY86672.1"/>
    <property type="molecule type" value="Genomic_DNA"/>
</dbReference>
<dbReference type="AlphaFoldDB" id="A0A1Y2FRN1"/>
<evidence type="ECO:0000313" key="2">
    <source>
        <dbReference type="EMBL" id="ORY86672.1"/>
    </source>
</evidence>
<dbReference type="InParanoid" id="A0A1Y2FRN1"/>
<feature type="compositionally biased region" description="Basic and acidic residues" evidence="1">
    <location>
        <begin position="78"/>
        <end position="92"/>
    </location>
</feature>
<evidence type="ECO:0000313" key="3">
    <source>
        <dbReference type="Proteomes" id="UP000193467"/>
    </source>
</evidence>
<name>A0A1Y2FRN1_9BASI</name>
<feature type="region of interest" description="Disordered" evidence="1">
    <location>
        <begin position="35"/>
        <end position="94"/>
    </location>
</feature>
<gene>
    <name evidence="2" type="ORF">BCR35DRAFT_302387</name>
</gene>
<accession>A0A1Y2FRN1</accession>
<keyword evidence="3" id="KW-1185">Reference proteome</keyword>
<evidence type="ECO:0000256" key="1">
    <source>
        <dbReference type="SAM" id="MobiDB-lite"/>
    </source>
</evidence>
<proteinExistence type="predicted"/>
<reference evidence="2 3" key="1">
    <citation type="submission" date="2016-07" db="EMBL/GenBank/DDBJ databases">
        <title>Pervasive Adenine N6-methylation of Active Genes in Fungi.</title>
        <authorList>
            <consortium name="DOE Joint Genome Institute"/>
            <person name="Mondo S.J."/>
            <person name="Dannebaum R.O."/>
            <person name="Kuo R.C."/>
            <person name="Labutti K."/>
            <person name="Haridas S."/>
            <person name="Kuo A."/>
            <person name="Salamov A."/>
            <person name="Ahrendt S.R."/>
            <person name="Lipzen A."/>
            <person name="Sullivan W."/>
            <person name="Andreopoulos W.B."/>
            <person name="Clum A."/>
            <person name="Lindquist E."/>
            <person name="Daum C."/>
            <person name="Ramamoorthy G.K."/>
            <person name="Gryganskyi A."/>
            <person name="Culley D."/>
            <person name="Magnuson J.K."/>
            <person name="James T.Y."/>
            <person name="O'Malley M.A."/>
            <person name="Stajich J.E."/>
            <person name="Spatafora J.W."/>
            <person name="Visel A."/>
            <person name="Grigoriev I.V."/>
        </authorList>
    </citation>
    <scope>NUCLEOTIDE SEQUENCE [LARGE SCALE GENOMIC DNA]</scope>
    <source>
        <strain evidence="2 3">62-1032</strain>
    </source>
</reference>
<sequence>MPASNPSSTSTSTVAEGGIPAISVLRLRGAHDEQAEAAVAQDQAGTGVEQQAIGLRTDREYPEAYEGPNPDNWPVERGVPDYRPLHRDRDAVSRPLGATQEQRVFVSLMMAGVFTIGKLHSAWTATVGRVNGDLFKYPVGGQF</sequence>